<feature type="region of interest" description="Disordered" evidence="6">
    <location>
        <begin position="96"/>
        <end position="130"/>
    </location>
</feature>
<evidence type="ECO:0000256" key="4">
    <source>
        <dbReference type="ARBA" id="ARBA00022900"/>
    </source>
</evidence>
<sequence>MLCCFMVLLGFVLSQEHGILTQVPGDHEQLSPEPVQALSGDAEPDCGSYEEKGCTKEYDPVCGSDGRTYGTECVLCQENNPRAVSLVTSMEGTQSRGCRISRTGGKPQRSVFGHGLSGKSSTPNGGSSRGLSEKLSLALRVFQCSEQMFSALAT</sequence>
<evidence type="ECO:0000256" key="3">
    <source>
        <dbReference type="ARBA" id="ARBA00022690"/>
    </source>
</evidence>
<evidence type="ECO:0000256" key="6">
    <source>
        <dbReference type="SAM" id="MobiDB-lite"/>
    </source>
</evidence>
<keyword evidence="4" id="KW-0722">Serine protease inhibitor</keyword>
<dbReference type="PROSITE" id="PS00282">
    <property type="entry name" value="KAZAL_1"/>
    <property type="match status" value="1"/>
</dbReference>
<evidence type="ECO:0000259" key="7">
    <source>
        <dbReference type="PROSITE" id="PS51465"/>
    </source>
</evidence>
<dbReference type="InterPro" id="IPR051597">
    <property type="entry name" value="Bifunctional_prot_inhibitor"/>
</dbReference>
<name>A0ABV0ZFK9_9TELE</name>
<feature type="compositionally biased region" description="Polar residues" evidence="6">
    <location>
        <begin position="118"/>
        <end position="130"/>
    </location>
</feature>
<keyword evidence="2" id="KW-0964">Secreted</keyword>
<dbReference type="PANTHER" id="PTHR47729:SF1">
    <property type="entry name" value="OVOMUCOID-LIKE-RELATED"/>
    <property type="match status" value="1"/>
</dbReference>
<dbReference type="InterPro" id="IPR036058">
    <property type="entry name" value="Kazal_dom_sf"/>
</dbReference>
<proteinExistence type="predicted"/>
<protein>
    <recommendedName>
        <fullName evidence="7">Kazal-like domain-containing protein</fullName>
    </recommendedName>
</protein>
<comment type="caution">
    <text evidence="8">The sequence shown here is derived from an EMBL/GenBank/DDBJ whole genome shotgun (WGS) entry which is preliminary data.</text>
</comment>
<evidence type="ECO:0000313" key="8">
    <source>
        <dbReference type="EMBL" id="MEQ2304915.1"/>
    </source>
</evidence>
<dbReference type="Gene3D" id="3.30.60.30">
    <property type="match status" value="1"/>
</dbReference>
<dbReference type="EMBL" id="JAHRIP010060555">
    <property type="protein sequence ID" value="MEQ2304915.1"/>
    <property type="molecule type" value="Genomic_DNA"/>
</dbReference>
<accession>A0ABV0ZFK9</accession>
<keyword evidence="3" id="KW-0646">Protease inhibitor</keyword>
<organism evidence="8 9">
    <name type="scientific">Ameca splendens</name>
    <dbReference type="NCBI Taxonomy" id="208324"/>
    <lineage>
        <taxon>Eukaryota</taxon>
        <taxon>Metazoa</taxon>
        <taxon>Chordata</taxon>
        <taxon>Craniata</taxon>
        <taxon>Vertebrata</taxon>
        <taxon>Euteleostomi</taxon>
        <taxon>Actinopterygii</taxon>
        <taxon>Neopterygii</taxon>
        <taxon>Teleostei</taxon>
        <taxon>Neoteleostei</taxon>
        <taxon>Acanthomorphata</taxon>
        <taxon>Ovalentaria</taxon>
        <taxon>Atherinomorphae</taxon>
        <taxon>Cyprinodontiformes</taxon>
        <taxon>Goodeidae</taxon>
        <taxon>Ameca</taxon>
    </lineage>
</organism>
<keyword evidence="9" id="KW-1185">Reference proteome</keyword>
<reference evidence="8 9" key="1">
    <citation type="submission" date="2021-06" db="EMBL/GenBank/DDBJ databases">
        <authorList>
            <person name="Palmer J.M."/>
        </authorList>
    </citation>
    <scope>NUCLEOTIDE SEQUENCE [LARGE SCALE GENOMIC DNA]</scope>
    <source>
        <strain evidence="8 9">AS_MEX2019</strain>
        <tissue evidence="8">Muscle</tissue>
    </source>
</reference>
<dbReference type="PROSITE" id="PS51465">
    <property type="entry name" value="KAZAL_2"/>
    <property type="match status" value="1"/>
</dbReference>
<evidence type="ECO:0000256" key="5">
    <source>
        <dbReference type="ARBA" id="ARBA00023157"/>
    </source>
</evidence>
<comment type="subcellular location">
    <subcellularLocation>
        <location evidence="1">Secreted</location>
    </subcellularLocation>
</comment>
<evidence type="ECO:0000256" key="1">
    <source>
        <dbReference type="ARBA" id="ARBA00004613"/>
    </source>
</evidence>
<feature type="domain" description="Kazal-like" evidence="7">
    <location>
        <begin position="40"/>
        <end position="96"/>
    </location>
</feature>
<evidence type="ECO:0000313" key="9">
    <source>
        <dbReference type="Proteomes" id="UP001469553"/>
    </source>
</evidence>
<gene>
    <name evidence="8" type="ORF">AMECASPLE_032184</name>
</gene>
<dbReference type="InterPro" id="IPR002350">
    <property type="entry name" value="Kazal_dom"/>
</dbReference>
<keyword evidence="5" id="KW-1015">Disulfide bond</keyword>
<dbReference type="SMART" id="SM00280">
    <property type="entry name" value="KAZAL"/>
    <property type="match status" value="1"/>
</dbReference>
<dbReference type="SUPFAM" id="SSF100895">
    <property type="entry name" value="Kazal-type serine protease inhibitors"/>
    <property type="match status" value="1"/>
</dbReference>
<dbReference type="Proteomes" id="UP001469553">
    <property type="component" value="Unassembled WGS sequence"/>
</dbReference>
<dbReference type="Pfam" id="PF00050">
    <property type="entry name" value="Kazal_1"/>
    <property type="match status" value="1"/>
</dbReference>
<evidence type="ECO:0000256" key="2">
    <source>
        <dbReference type="ARBA" id="ARBA00022525"/>
    </source>
</evidence>
<dbReference type="PANTHER" id="PTHR47729">
    <property type="entry name" value="SERINE PEPTIDASE INHIBITOR, KAZAL TYPE 2, TANDEM DUPLICATE 1-RELATED"/>
    <property type="match status" value="1"/>
</dbReference>
<dbReference type="PRINTS" id="PR00290">
    <property type="entry name" value="KAZALINHBTR"/>
</dbReference>
<dbReference type="InterPro" id="IPR001239">
    <property type="entry name" value="Prot_inh_Kazal-m"/>
</dbReference>